<dbReference type="EMBL" id="LXQA010414279">
    <property type="protein sequence ID" value="MCI50298.1"/>
    <property type="molecule type" value="Genomic_DNA"/>
</dbReference>
<feature type="non-terminal residue" evidence="1">
    <location>
        <position position="100"/>
    </location>
</feature>
<dbReference type="Proteomes" id="UP000265520">
    <property type="component" value="Unassembled WGS sequence"/>
</dbReference>
<sequence>MDEGYEIAEALVVSSWEPEEGWVMDSMDSSDSHDGVELGDFGMGLVSGELERSCVLQGGEHGGYTLVETRFEVESSDSGIKGRQSTLALGYLMGDREESG</sequence>
<proteinExistence type="predicted"/>
<accession>A0A392SN25</accession>
<evidence type="ECO:0000313" key="2">
    <source>
        <dbReference type="Proteomes" id="UP000265520"/>
    </source>
</evidence>
<keyword evidence="2" id="KW-1185">Reference proteome</keyword>
<organism evidence="1 2">
    <name type="scientific">Trifolium medium</name>
    <dbReference type="NCBI Taxonomy" id="97028"/>
    <lineage>
        <taxon>Eukaryota</taxon>
        <taxon>Viridiplantae</taxon>
        <taxon>Streptophyta</taxon>
        <taxon>Embryophyta</taxon>
        <taxon>Tracheophyta</taxon>
        <taxon>Spermatophyta</taxon>
        <taxon>Magnoliopsida</taxon>
        <taxon>eudicotyledons</taxon>
        <taxon>Gunneridae</taxon>
        <taxon>Pentapetalae</taxon>
        <taxon>rosids</taxon>
        <taxon>fabids</taxon>
        <taxon>Fabales</taxon>
        <taxon>Fabaceae</taxon>
        <taxon>Papilionoideae</taxon>
        <taxon>50 kb inversion clade</taxon>
        <taxon>NPAAA clade</taxon>
        <taxon>Hologalegina</taxon>
        <taxon>IRL clade</taxon>
        <taxon>Trifolieae</taxon>
        <taxon>Trifolium</taxon>
    </lineage>
</organism>
<comment type="caution">
    <text evidence="1">The sequence shown here is derived from an EMBL/GenBank/DDBJ whole genome shotgun (WGS) entry which is preliminary data.</text>
</comment>
<dbReference type="AlphaFoldDB" id="A0A392SN25"/>
<evidence type="ECO:0000313" key="1">
    <source>
        <dbReference type="EMBL" id="MCI50298.1"/>
    </source>
</evidence>
<reference evidence="1 2" key="1">
    <citation type="journal article" date="2018" name="Front. Plant Sci.">
        <title>Red Clover (Trifolium pratense) and Zigzag Clover (T. medium) - A Picture of Genomic Similarities and Differences.</title>
        <authorList>
            <person name="Dluhosova J."/>
            <person name="Istvanek J."/>
            <person name="Nedelnik J."/>
            <person name="Repkova J."/>
        </authorList>
    </citation>
    <scope>NUCLEOTIDE SEQUENCE [LARGE SCALE GENOMIC DNA]</scope>
    <source>
        <strain evidence="2">cv. 10/8</strain>
        <tissue evidence="1">Leaf</tissue>
    </source>
</reference>
<name>A0A392SN25_9FABA</name>
<protein>
    <submittedName>
        <fullName evidence="1">Uncharacterized protein</fullName>
    </submittedName>
</protein>